<dbReference type="RefSeq" id="WP_011368192.1">
    <property type="nucleotide sequence ID" value="NC_007519.1"/>
</dbReference>
<evidence type="ECO:0000313" key="1">
    <source>
        <dbReference type="EMBL" id="ABB39111.1"/>
    </source>
</evidence>
<dbReference type="KEGG" id="dde:Dde_2314"/>
<evidence type="ECO:0000313" key="2">
    <source>
        <dbReference type="Proteomes" id="UP000002710"/>
    </source>
</evidence>
<protein>
    <submittedName>
        <fullName evidence="1">Uncharacterized protein</fullName>
    </submittedName>
</protein>
<accession>Q30YY5</accession>
<reference evidence="1 2" key="1">
    <citation type="journal article" date="2011" name="J. Bacteriol.">
        <title>Complete genome sequence and updated annotation of Desulfovibrio alaskensis G20.</title>
        <authorList>
            <person name="Hauser L.J."/>
            <person name="Land M.L."/>
            <person name="Brown S.D."/>
            <person name="Larimer F."/>
            <person name="Keller K.L."/>
            <person name="Rapp-Giles B.J."/>
            <person name="Price M.N."/>
            <person name="Lin M."/>
            <person name="Bruce D.C."/>
            <person name="Detter J.C."/>
            <person name="Tapia R."/>
            <person name="Han C.S."/>
            <person name="Goodwin L.A."/>
            <person name="Cheng J.F."/>
            <person name="Pitluck S."/>
            <person name="Copeland A."/>
            <person name="Lucas S."/>
            <person name="Nolan M."/>
            <person name="Lapidus A.L."/>
            <person name="Palumbo A.V."/>
            <person name="Wall J.D."/>
        </authorList>
    </citation>
    <scope>NUCLEOTIDE SEQUENCE [LARGE SCALE GENOMIC DNA]</scope>
    <source>
        <strain evidence="2">ATCC BAA 1058 / DSM 17464 / G20</strain>
    </source>
</reference>
<proteinExistence type="predicted"/>
<dbReference type="Proteomes" id="UP000002710">
    <property type="component" value="Chromosome"/>
</dbReference>
<sequence>MTTEHIRTHIITTVLSRLDRDHSSRQEALEEFMSVTLPAVDQRAARQVSGLVPTIPDTIYEKWAAMFADRLLETVEEKQLQMLCDGKKDNEATLCLVYLMFMESEKMEKQIAEDLHALGMQSSASDAVGNMLGVYFRSRLEQRQQTTQEASARQ</sequence>
<dbReference type="AlphaFoldDB" id="Q30YY5"/>
<dbReference type="eggNOG" id="ENOG50340E4">
    <property type="taxonomic scope" value="Bacteria"/>
</dbReference>
<organism evidence="1 2">
    <name type="scientific">Oleidesulfovibrio alaskensis (strain ATCC BAA-1058 / DSM 17464 / G20)</name>
    <name type="common">Desulfovibrio alaskensis</name>
    <dbReference type="NCBI Taxonomy" id="207559"/>
    <lineage>
        <taxon>Bacteria</taxon>
        <taxon>Pseudomonadati</taxon>
        <taxon>Thermodesulfobacteriota</taxon>
        <taxon>Desulfovibrionia</taxon>
        <taxon>Desulfovibrionales</taxon>
        <taxon>Desulfovibrionaceae</taxon>
        <taxon>Oleidesulfovibrio</taxon>
    </lineage>
</organism>
<keyword evidence="2" id="KW-1185">Reference proteome</keyword>
<dbReference type="HOGENOM" id="CLU_140241_0_0_7"/>
<name>Q30YY5_OLEA2</name>
<dbReference type="EMBL" id="CP000112">
    <property type="protein sequence ID" value="ABB39111.1"/>
    <property type="molecule type" value="Genomic_DNA"/>
</dbReference>
<gene>
    <name evidence="1" type="ordered locus">Dde_2314</name>
</gene>